<keyword evidence="3" id="KW-1185">Reference proteome</keyword>
<gene>
    <name evidence="2" type="ORF">I5M27_18470</name>
</gene>
<sequence length="169" mass="19972">MRKFSLEDIKSKVDELANKINAPKDLLPDYGSSRDFAYPHIELDNLGLLSYVIIERGQELERKVTDKLEELLYWIFDDVTFSMAINYELENRIENEDVRRISFKKQEELLEALDESWGLKCKEEHTHILKNHPFDDLAGLRATYCRELREKGIAETEIKKLAYTKYPEK</sequence>
<comment type="caution">
    <text evidence="2">The sequence shown here is derived from an EMBL/GenBank/DDBJ whole genome shotgun (WGS) entry which is preliminary data.</text>
</comment>
<dbReference type="InterPro" id="IPR028952">
    <property type="entry name" value="Imm63"/>
</dbReference>
<dbReference type="Proteomes" id="UP000644147">
    <property type="component" value="Unassembled WGS sequence"/>
</dbReference>
<feature type="domain" description="Immunity protein 63" evidence="1">
    <location>
        <begin position="51"/>
        <end position="125"/>
    </location>
</feature>
<reference evidence="2 3" key="1">
    <citation type="submission" date="2020-12" db="EMBL/GenBank/DDBJ databases">
        <title>Bacterial novel species Adhaeribacter sp. BT258 isolated from soil.</title>
        <authorList>
            <person name="Jung H.-Y."/>
        </authorList>
    </citation>
    <scope>NUCLEOTIDE SEQUENCE [LARGE SCALE GENOMIC DNA]</scope>
    <source>
        <strain evidence="2 3">BT258</strain>
    </source>
</reference>
<name>A0ABS1C6X2_9BACT</name>
<dbReference type="Pfam" id="PF15599">
    <property type="entry name" value="Imm63"/>
    <property type="match status" value="1"/>
</dbReference>
<evidence type="ECO:0000313" key="2">
    <source>
        <dbReference type="EMBL" id="MBK0404976.1"/>
    </source>
</evidence>
<accession>A0ABS1C6X2</accession>
<dbReference type="EMBL" id="JAEHFX010000022">
    <property type="protein sequence ID" value="MBK0404976.1"/>
    <property type="molecule type" value="Genomic_DNA"/>
</dbReference>
<dbReference type="RefSeq" id="WP_200507872.1">
    <property type="nucleotide sequence ID" value="NZ_JAEHFX010000022.1"/>
</dbReference>
<organism evidence="2 3">
    <name type="scientific">Adhaeribacter terrigena</name>
    <dbReference type="NCBI Taxonomy" id="2793070"/>
    <lineage>
        <taxon>Bacteria</taxon>
        <taxon>Pseudomonadati</taxon>
        <taxon>Bacteroidota</taxon>
        <taxon>Cytophagia</taxon>
        <taxon>Cytophagales</taxon>
        <taxon>Hymenobacteraceae</taxon>
        <taxon>Adhaeribacter</taxon>
    </lineage>
</organism>
<protein>
    <recommendedName>
        <fullName evidence="1">Immunity protein 63 domain-containing protein</fullName>
    </recommendedName>
</protein>
<evidence type="ECO:0000313" key="3">
    <source>
        <dbReference type="Proteomes" id="UP000644147"/>
    </source>
</evidence>
<proteinExistence type="predicted"/>
<evidence type="ECO:0000259" key="1">
    <source>
        <dbReference type="Pfam" id="PF15599"/>
    </source>
</evidence>